<reference evidence="10 11" key="1">
    <citation type="submission" date="2013-02" db="EMBL/GenBank/DDBJ databases">
        <authorList>
            <person name="Fiebig A."/>
            <person name="Goeker M."/>
            <person name="Klenk H.-P.P."/>
        </authorList>
    </citation>
    <scope>NUCLEOTIDE SEQUENCE [LARGE SCALE GENOMIC DNA]</scope>
    <source>
        <strain evidence="10 11">DSM 19309</strain>
    </source>
</reference>
<dbReference type="GO" id="GO:0046872">
    <property type="term" value="F:metal ion binding"/>
    <property type="evidence" value="ECO:0007669"/>
    <property type="project" value="UniProtKB-KW"/>
</dbReference>
<dbReference type="STRING" id="442562.Rumeso_03522"/>
<dbReference type="EC" id="3.4.11.24" evidence="10"/>
<sequence>MPMPDNQLLDRYAELTVRSGVNIQPGQQLVVTAPLEAAPLARKITEHAYRAGASLVTVLYSDEQATLARFQLAPDDAFDVAPGWLFNGMAEAFKGGAARLALVGEDPALLSEQDPAKVARANKARAVAYRPALEYISGFAINWSIVAFAHPAWARAVFPGVPEGEAVERLWQAIFAVTRTDRPDPVAAWAEHSAELERRAKWLNDGRFSALRYSGPGTDLTLGLADEHKWLAAGGKAKNGVFCIANLPTEEVFTMPHRERVEGTVRSTKPLSYNGTLIDGIRVRLKGGRIVEAFAEKGEETLRSLLATDEGAARLGEVALVPHSSPISQSGLLFQNTLFDENAASHIAVGQAYPDTIAGGGRRPKEELARMGMNESVVHVDWMIGSEEIDIDGVREDGSAVPVMRGGEWAE</sequence>
<keyword evidence="11" id="KW-1185">Reference proteome</keyword>
<comment type="cofactor">
    <cofactor evidence="3">
        <name>Zn(2+)</name>
        <dbReference type="ChEBI" id="CHEBI:29105"/>
    </cofactor>
</comment>
<dbReference type="Gene3D" id="3.40.1830.10">
    <property type="entry name" value="Thermophilic metalloprotease (M29)"/>
    <property type="match status" value="1"/>
</dbReference>
<dbReference type="EMBL" id="AOSK01000099">
    <property type="protein sequence ID" value="EYD74881.1"/>
    <property type="molecule type" value="Genomic_DNA"/>
</dbReference>
<dbReference type="GO" id="GO:0004177">
    <property type="term" value="F:aminopeptidase activity"/>
    <property type="evidence" value="ECO:0007669"/>
    <property type="project" value="UniProtKB-KW"/>
</dbReference>
<gene>
    <name evidence="10" type="ORF">Rumeso_03522</name>
</gene>
<evidence type="ECO:0000256" key="7">
    <source>
        <dbReference type="ARBA" id="ARBA00022723"/>
    </source>
</evidence>
<dbReference type="InterPro" id="IPR000787">
    <property type="entry name" value="Peptidase_M29"/>
</dbReference>
<dbReference type="PANTHER" id="PTHR34448:SF3">
    <property type="entry name" value="AMINOPEPTIDASE AMPS"/>
    <property type="match status" value="1"/>
</dbReference>
<keyword evidence="6" id="KW-0645">Protease</keyword>
<protein>
    <submittedName>
        <fullName evidence="10">Aminopeptidase S (Leu, Val, Phe, Tyr preference)</fullName>
        <ecNumber evidence="10">3.4.11.24</ecNumber>
    </submittedName>
</protein>
<dbReference type="PRINTS" id="PR00919">
    <property type="entry name" value="THERMOPTASE"/>
</dbReference>
<comment type="cofactor">
    <cofactor evidence="2">
        <name>Mg(2+)</name>
        <dbReference type="ChEBI" id="CHEBI:18420"/>
    </cofactor>
</comment>
<proteinExistence type="inferred from homology"/>
<name>A0A017HKJ9_9RHOB</name>
<dbReference type="InterPro" id="IPR052170">
    <property type="entry name" value="M29_Exopeptidase"/>
</dbReference>
<keyword evidence="5 10" id="KW-0031">Aminopeptidase</keyword>
<dbReference type="MEROPS" id="M29.001"/>
<evidence type="ECO:0000256" key="9">
    <source>
        <dbReference type="ARBA" id="ARBA00023049"/>
    </source>
</evidence>
<accession>A0A017HKJ9</accession>
<evidence type="ECO:0000256" key="5">
    <source>
        <dbReference type="ARBA" id="ARBA00022438"/>
    </source>
</evidence>
<dbReference type="Proteomes" id="UP000019666">
    <property type="component" value="Unassembled WGS sequence"/>
</dbReference>
<dbReference type="HOGENOM" id="CLU_054346_1_0_5"/>
<dbReference type="GO" id="GO:0006508">
    <property type="term" value="P:proteolysis"/>
    <property type="evidence" value="ECO:0007669"/>
    <property type="project" value="UniProtKB-KW"/>
</dbReference>
<keyword evidence="9" id="KW-0482">Metalloprotease</keyword>
<evidence type="ECO:0000313" key="11">
    <source>
        <dbReference type="Proteomes" id="UP000019666"/>
    </source>
</evidence>
<organism evidence="10 11">
    <name type="scientific">Rubellimicrobium mesophilum DSM 19309</name>
    <dbReference type="NCBI Taxonomy" id="442562"/>
    <lineage>
        <taxon>Bacteria</taxon>
        <taxon>Pseudomonadati</taxon>
        <taxon>Pseudomonadota</taxon>
        <taxon>Alphaproteobacteria</taxon>
        <taxon>Rhodobacterales</taxon>
        <taxon>Roseobacteraceae</taxon>
        <taxon>Rubellimicrobium</taxon>
    </lineage>
</organism>
<dbReference type="Pfam" id="PF02073">
    <property type="entry name" value="Peptidase_M29"/>
    <property type="match status" value="1"/>
</dbReference>
<dbReference type="AlphaFoldDB" id="A0A017HKJ9"/>
<dbReference type="PATRIC" id="fig|442562.3.peg.3467"/>
<evidence type="ECO:0000256" key="4">
    <source>
        <dbReference type="ARBA" id="ARBA00008236"/>
    </source>
</evidence>
<evidence type="ECO:0000256" key="2">
    <source>
        <dbReference type="ARBA" id="ARBA00001946"/>
    </source>
</evidence>
<comment type="similarity">
    <text evidence="4">Belongs to the peptidase M29 family.</text>
</comment>
<keyword evidence="7" id="KW-0479">Metal-binding</keyword>
<keyword evidence="8 10" id="KW-0378">Hydrolase</keyword>
<dbReference type="GO" id="GO:0008237">
    <property type="term" value="F:metallopeptidase activity"/>
    <property type="evidence" value="ECO:0007669"/>
    <property type="project" value="UniProtKB-KW"/>
</dbReference>
<evidence type="ECO:0000256" key="1">
    <source>
        <dbReference type="ARBA" id="ARBA00001941"/>
    </source>
</evidence>
<dbReference type="InterPro" id="IPR035097">
    <property type="entry name" value="M29_N-terminal"/>
</dbReference>
<dbReference type="SUPFAM" id="SSF144052">
    <property type="entry name" value="Thermophilic metalloprotease-like"/>
    <property type="match status" value="1"/>
</dbReference>
<dbReference type="PANTHER" id="PTHR34448">
    <property type="entry name" value="AMINOPEPTIDASE"/>
    <property type="match status" value="1"/>
</dbReference>
<evidence type="ECO:0000256" key="8">
    <source>
        <dbReference type="ARBA" id="ARBA00022801"/>
    </source>
</evidence>
<comment type="cofactor">
    <cofactor evidence="1">
        <name>Co(2+)</name>
        <dbReference type="ChEBI" id="CHEBI:48828"/>
    </cofactor>
</comment>
<evidence type="ECO:0000256" key="6">
    <source>
        <dbReference type="ARBA" id="ARBA00022670"/>
    </source>
</evidence>
<comment type="caution">
    <text evidence="10">The sequence shown here is derived from an EMBL/GenBank/DDBJ whole genome shotgun (WGS) entry which is preliminary data.</text>
</comment>
<evidence type="ECO:0000256" key="3">
    <source>
        <dbReference type="ARBA" id="ARBA00001947"/>
    </source>
</evidence>
<evidence type="ECO:0000313" key="10">
    <source>
        <dbReference type="EMBL" id="EYD74881.1"/>
    </source>
</evidence>